<comment type="caution">
    <text evidence="1">The sequence shown here is derived from an EMBL/GenBank/DDBJ whole genome shotgun (WGS) entry which is preliminary data.</text>
</comment>
<reference evidence="1" key="1">
    <citation type="submission" date="2019-03" db="EMBL/GenBank/DDBJ databases">
        <title>Single cell metagenomics reveals metabolic interactions within the superorganism composed of flagellate Streblomastix strix and complex community of Bacteroidetes bacteria on its surface.</title>
        <authorList>
            <person name="Treitli S.C."/>
            <person name="Kolisko M."/>
            <person name="Husnik F."/>
            <person name="Keeling P."/>
            <person name="Hampl V."/>
        </authorList>
    </citation>
    <scope>NUCLEOTIDE SEQUENCE</scope>
    <source>
        <strain evidence="1">STM</strain>
    </source>
</reference>
<dbReference type="Pfam" id="PF12992">
    <property type="entry name" value="DUF3876"/>
    <property type="match status" value="1"/>
</dbReference>
<protein>
    <recommendedName>
        <fullName evidence="2">DUF3876 domain-containing protein</fullName>
    </recommendedName>
</protein>
<proteinExistence type="predicted"/>
<dbReference type="InterPro" id="IPR024452">
    <property type="entry name" value="DUF3876"/>
</dbReference>
<dbReference type="EMBL" id="SNRY01002320">
    <property type="protein sequence ID" value="KAA6325658.1"/>
    <property type="molecule type" value="Genomic_DNA"/>
</dbReference>
<evidence type="ECO:0000313" key="1">
    <source>
        <dbReference type="EMBL" id="KAA6325658.1"/>
    </source>
</evidence>
<gene>
    <name evidence="1" type="ORF">EZS27_025159</name>
</gene>
<accession>A0A5J4QWT2</accession>
<dbReference type="AlphaFoldDB" id="A0A5J4QWT2"/>
<sequence length="93" mass="10871">MKKQKQQFSLETLVGNWESINLHPTVMINRYNHSYTLSIIYMNETTGQVHPATHEIQQDADGYYINCNKRLSINYDARLDTLTISTLGDYMRN</sequence>
<name>A0A5J4QWT2_9ZZZZ</name>
<organism evidence="1">
    <name type="scientific">termite gut metagenome</name>
    <dbReference type="NCBI Taxonomy" id="433724"/>
    <lineage>
        <taxon>unclassified sequences</taxon>
        <taxon>metagenomes</taxon>
        <taxon>organismal metagenomes</taxon>
    </lineage>
</organism>
<evidence type="ECO:0008006" key="2">
    <source>
        <dbReference type="Google" id="ProtNLM"/>
    </source>
</evidence>